<evidence type="ECO:0000256" key="2">
    <source>
        <dbReference type="ARBA" id="ARBA00022448"/>
    </source>
</evidence>
<dbReference type="PROSITE" id="PS00211">
    <property type="entry name" value="ABC_TRANSPORTER_1"/>
    <property type="match status" value="1"/>
</dbReference>
<dbReference type="Gene3D" id="3.40.50.300">
    <property type="entry name" value="P-loop containing nucleotide triphosphate hydrolases"/>
    <property type="match status" value="1"/>
</dbReference>
<keyword evidence="8" id="KW-1185">Reference proteome</keyword>
<dbReference type="GO" id="GO:0015807">
    <property type="term" value="P:L-amino acid transport"/>
    <property type="evidence" value="ECO:0007669"/>
    <property type="project" value="TreeGrafter"/>
</dbReference>
<dbReference type="GO" id="GO:0015658">
    <property type="term" value="F:branched-chain amino acid transmembrane transporter activity"/>
    <property type="evidence" value="ECO:0007669"/>
    <property type="project" value="TreeGrafter"/>
</dbReference>
<dbReference type="PROSITE" id="PS50893">
    <property type="entry name" value="ABC_TRANSPORTER_2"/>
    <property type="match status" value="1"/>
</dbReference>
<evidence type="ECO:0000313" key="7">
    <source>
        <dbReference type="EMBL" id="NEN04706.1"/>
    </source>
</evidence>
<evidence type="ECO:0000256" key="3">
    <source>
        <dbReference type="ARBA" id="ARBA00022741"/>
    </source>
</evidence>
<dbReference type="Pfam" id="PF00005">
    <property type="entry name" value="ABC_tran"/>
    <property type="match status" value="1"/>
</dbReference>
<protein>
    <submittedName>
        <fullName evidence="7">ABC transporter ATP-binding protein</fullName>
    </submittedName>
</protein>
<evidence type="ECO:0000256" key="4">
    <source>
        <dbReference type="ARBA" id="ARBA00022840"/>
    </source>
</evidence>
<evidence type="ECO:0000256" key="5">
    <source>
        <dbReference type="ARBA" id="ARBA00022970"/>
    </source>
</evidence>
<reference evidence="7 8" key="1">
    <citation type="journal article" date="2014" name="J. Microbiol.">
        <title>Diaminobutyricibacter tongyongensis gen. nov., sp. nov. and Homoserinibacter gongjuensis gen. nov., sp. nov. belong to the family Microbacteriaceae.</title>
        <authorList>
            <person name="Kim S.J."/>
            <person name="Ahn J.H."/>
            <person name="Weon H.Y."/>
            <person name="Hamada M."/>
            <person name="Suzuki K."/>
            <person name="Kwon S.W."/>
        </authorList>
    </citation>
    <scope>NUCLEOTIDE SEQUENCE [LARGE SCALE GENOMIC DNA]</scope>
    <source>
        <strain evidence="7 8">NBRC 108724</strain>
    </source>
</reference>
<keyword evidence="4 7" id="KW-0067">ATP-binding</keyword>
<dbReference type="InterPro" id="IPR027417">
    <property type="entry name" value="P-loop_NTPase"/>
</dbReference>
<comment type="similarity">
    <text evidence="1">Belongs to the ABC transporter superfamily.</text>
</comment>
<keyword evidence="3" id="KW-0547">Nucleotide-binding</keyword>
<evidence type="ECO:0000256" key="1">
    <source>
        <dbReference type="ARBA" id="ARBA00005417"/>
    </source>
</evidence>
<accession>A0A6L9XTR9</accession>
<dbReference type="InterPro" id="IPR052156">
    <property type="entry name" value="BCAA_Transport_ATP-bd_LivF"/>
</dbReference>
<dbReference type="InterPro" id="IPR017871">
    <property type="entry name" value="ABC_transporter-like_CS"/>
</dbReference>
<dbReference type="SUPFAM" id="SSF52540">
    <property type="entry name" value="P-loop containing nucleoside triphosphate hydrolases"/>
    <property type="match status" value="1"/>
</dbReference>
<sequence length="251" mass="26605">MDALTAENISSGYGRSPIVRDVSLSAPSGKITTIVGPNGAGKSTFAKTLAGILRPSTGRILVNGVDITRVPGHLIPRHGLSYVPQNDNVFRTLTVKENLEVGGYPSKGDPRERMLQVFRVFPDLQKAQDKKAGNLSGGQQNLLAMARALMAEPSVIVLDEPTAGLSPAYTDIVWTQIGRIAGEGTAVLVIEQNVERALTHAQFVHVLVAGTNHAHGPVEEIAKLDLAGIFLGQDRTNSSASTTSTISSINH</sequence>
<dbReference type="GO" id="GO:0005524">
    <property type="term" value="F:ATP binding"/>
    <property type="evidence" value="ECO:0007669"/>
    <property type="project" value="UniProtKB-KW"/>
</dbReference>
<dbReference type="CDD" id="cd03224">
    <property type="entry name" value="ABC_TM1139_LivF_branched"/>
    <property type="match status" value="1"/>
</dbReference>
<dbReference type="GO" id="GO:0016887">
    <property type="term" value="F:ATP hydrolysis activity"/>
    <property type="evidence" value="ECO:0007669"/>
    <property type="project" value="InterPro"/>
</dbReference>
<evidence type="ECO:0000313" key="8">
    <source>
        <dbReference type="Proteomes" id="UP000474967"/>
    </source>
</evidence>
<keyword evidence="5" id="KW-0029">Amino-acid transport</keyword>
<dbReference type="InterPro" id="IPR003593">
    <property type="entry name" value="AAA+_ATPase"/>
</dbReference>
<feature type="domain" description="ABC transporter" evidence="6">
    <location>
        <begin position="4"/>
        <end position="234"/>
    </location>
</feature>
<evidence type="ECO:0000259" key="6">
    <source>
        <dbReference type="PROSITE" id="PS50893"/>
    </source>
</evidence>
<dbReference type="EMBL" id="JAAGWY010000001">
    <property type="protein sequence ID" value="NEN04706.1"/>
    <property type="molecule type" value="Genomic_DNA"/>
</dbReference>
<dbReference type="SMART" id="SM00382">
    <property type="entry name" value="AAA"/>
    <property type="match status" value="1"/>
</dbReference>
<organism evidence="7 8">
    <name type="scientific">Leifsonia tongyongensis</name>
    <dbReference type="NCBI Taxonomy" id="1268043"/>
    <lineage>
        <taxon>Bacteria</taxon>
        <taxon>Bacillati</taxon>
        <taxon>Actinomycetota</taxon>
        <taxon>Actinomycetes</taxon>
        <taxon>Micrococcales</taxon>
        <taxon>Microbacteriaceae</taxon>
        <taxon>Leifsonia</taxon>
    </lineage>
</organism>
<dbReference type="Proteomes" id="UP000474967">
    <property type="component" value="Unassembled WGS sequence"/>
</dbReference>
<dbReference type="RefSeq" id="WP_163287806.1">
    <property type="nucleotide sequence ID" value="NZ_JAAGWY010000001.1"/>
</dbReference>
<keyword evidence="2" id="KW-0813">Transport</keyword>
<proteinExistence type="inferred from homology"/>
<dbReference type="InterPro" id="IPR003439">
    <property type="entry name" value="ABC_transporter-like_ATP-bd"/>
</dbReference>
<dbReference type="AlphaFoldDB" id="A0A6L9XTR9"/>
<dbReference type="PANTHER" id="PTHR43820">
    <property type="entry name" value="HIGH-AFFINITY BRANCHED-CHAIN AMINO ACID TRANSPORT ATP-BINDING PROTEIN LIVF"/>
    <property type="match status" value="1"/>
</dbReference>
<gene>
    <name evidence="7" type="ORF">G3T36_02370</name>
</gene>
<dbReference type="PANTHER" id="PTHR43820:SF7">
    <property type="entry name" value="BRANCHED-CHAIN AMINO ACID TRANSPORT ATP-BINDING PROTEIN LIVF-RELATED"/>
    <property type="match status" value="1"/>
</dbReference>
<name>A0A6L9XTR9_9MICO</name>
<comment type="caution">
    <text evidence="7">The sequence shown here is derived from an EMBL/GenBank/DDBJ whole genome shotgun (WGS) entry which is preliminary data.</text>
</comment>